<reference evidence="3" key="1">
    <citation type="submission" date="2025-08" db="UniProtKB">
        <authorList>
            <consortium name="Ensembl"/>
        </authorList>
    </citation>
    <scope>IDENTIFICATION</scope>
</reference>
<feature type="transmembrane region" description="Helical" evidence="2">
    <location>
        <begin position="232"/>
        <end position="253"/>
    </location>
</feature>
<evidence type="ECO:0000256" key="2">
    <source>
        <dbReference type="SAM" id="Phobius"/>
    </source>
</evidence>
<dbReference type="Proteomes" id="UP000694420">
    <property type="component" value="Unplaced"/>
</dbReference>
<sequence>MDGTSGRDTLGGRSRRAVPPGAGAGGHGAQVRAAPGRAGQGGAARLPPTRRPHLLAGGHGGAGWRERRAVRAAQSRGRAERGARAVPAAVAPLTPLSPRSAAPAAWPGSATAAQGLLEGRRCRYLCTGRACCQALEALLALLILVCGCVSLGPPGGYTGLADLGGLYYYQFGGAYSGLTGADGERARRLDQQLGALKAPLARAVVAGGAALAAAAALKLLAGALRLPWRLPAWLLLEGGLDVAVAAALPPAMYCCFRELLGVYGSPVCTEREQLYGSKGYQGFRCGLHGAEVAAGVAGSLAVVAHLVSATLALRAYCAVRRLKRKPVTFGTMDMLQFLFIMLWAQVSQKKGNI</sequence>
<dbReference type="PANTHER" id="PTHR34609:SF17">
    <property type="entry name" value="GEO08273P1-RELATED"/>
    <property type="match status" value="1"/>
</dbReference>
<keyword evidence="2" id="KW-1133">Transmembrane helix</keyword>
<proteinExistence type="predicted"/>
<dbReference type="PANTHER" id="PTHR34609">
    <property type="entry name" value="GEO08273P1-RELATED"/>
    <property type="match status" value="1"/>
</dbReference>
<name>A0A8C6Z4S4_NOTPE</name>
<keyword evidence="2" id="KW-0472">Membrane</keyword>
<feature type="transmembrane region" description="Helical" evidence="2">
    <location>
        <begin position="200"/>
        <end position="220"/>
    </location>
</feature>
<evidence type="ECO:0000256" key="1">
    <source>
        <dbReference type="SAM" id="MobiDB-lite"/>
    </source>
</evidence>
<protein>
    <submittedName>
        <fullName evidence="3">Uncharacterized protein</fullName>
    </submittedName>
</protein>
<reference evidence="3" key="2">
    <citation type="submission" date="2025-09" db="UniProtKB">
        <authorList>
            <consortium name="Ensembl"/>
        </authorList>
    </citation>
    <scope>IDENTIFICATION</scope>
</reference>
<feature type="transmembrane region" description="Helical" evidence="2">
    <location>
        <begin position="130"/>
        <end position="152"/>
    </location>
</feature>
<keyword evidence="2" id="KW-0812">Transmembrane</keyword>
<evidence type="ECO:0000313" key="4">
    <source>
        <dbReference type="Proteomes" id="UP000694420"/>
    </source>
</evidence>
<keyword evidence="4" id="KW-1185">Reference proteome</keyword>
<dbReference type="Ensembl" id="ENSNPET00000007723.1">
    <property type="protein sequence ID" value="ENSNPEP00000007530.1"/>
    <property type="gene ID" value="ENSNPEG00000005643.1"/>
</dbReference>
<feature type="region of interest" description="Disordered" evidence="1">
    <location>
        <begin position="1"/>
        <end position="86"/>
    </location>
</feature>
<dbReference type="AlphaFoldDB" id="A0A8C6Z4S4"/>
<dbReference type="InterPro" id="IPR053077">
    <property type="entry name" value="MARVEL_domain_protein_3"/>
</dbReference>
<accession>A0A8C6Z4S4</accession>
<feature type="transmembrane region" description="Helical" evidence="2">
    <location>
        <begin position="292"/>
        <end position="315"/>
    </location>
</feature>
<feature type="transmembrane region" description="Helical" evidence="2">
    <location>
        <begin position="327"/>
        <end position="346"/>
    </location>
</feature>
<evidence type="ECO:0000313" key="3">
    <source>
        <dbReference type="Ensembl" id="ENSNPEP00000007530.1"/>
    </source>
</evidence>
<organism evidence="3 4">
    <name type="scientific">Nothoprocta perdicaria</name>
    <name type="common">Chilean tinamou</name>
    <name type="synonym">Crypturus perdicarius</name>
    <dbReference type="NCBI Taxonomy" id="30464"/>
    <lineage>
        <taxon>Eukaryota</taxon>
        <taxon>Metazoa</taxon>
        <taxon>Chordata</taxon>
        <taxon>Craniata</taxon>
        <taxon>Vertebrata</taxon>
        <taxon>Euteleostomi</taxon>
        <taxon>Archelosauria</taxon>
        <taxon>Archosauria</taxon>
        <taxon>Dinosauria</taxon>
        <taxon>Saurischia</taxon>
        <taxon>Theropoda</taxon>
        <taxon>Coelurosauria</taxon>
        <taxon>Aves</taxon>
        <taxon>Palaeognathae</taxon>
        <taxon>Tinamiformes</taxon>
        <taxon>Tinamidae</taxon>
        <taxon>Nothoprocta</taxon>
    </lineage>
</organism>